<feature type="compositionally biased region" description="Basic and acidic residues" evidence="1">
    <location>
        <begin position="425"/>
        <end position="462"/>
    </location>
</feature>
<dbReference type="OrthoDB" id="10261782at2759"/>
<feature type="compositionally biased region" description="Gly residues" evidence="1">
    <location>
        <begin position="173"/>
        <end position="188"/>
    </location>
</feature>
<evidence type="ECO:0000256" key="1">
    <source>
        <dbReference type="SAM" id="MobiDB-lite"/>
    </source>
</evidence>
<feature type="compositionally biased region" description="Basic and acidic residues" evidence="1">
    <location>
        <begin position="299"/>
        <end position="316"/>
    </location>
</feature>
<feature type="compositionally biased region" description="Pro residues" evidence="1">
    <location>
        <begin position="581"/>
        <end position="590"/>
    </location>
</feature>
<accession>A0A3N4KJV4</accession>
<evidence type="ECO:0000256" key="2">
    <source>
        <dbReference type="SAM" id="SignalP"/>
    </source>
</evidence>
<dbReference type="Proteomes" id="UP000277580">
    <property type="component" value="Unassembled WGS sequence"/>
</dbReference>
<feature type="chain" id="PRO_5017972159" evidence="2">
    <location>
        <begin position="22"/>
        <end position="891"/>
    </location>
</feature>
<feature type="compositionally biased region" description="Pro residues" evidence="1">
    <location>
        <begin position="551"/>
        <end position="563"/>
    </location>
</feature>
<feature type="compositionally biased region" description="Basic residues" evidence="1">
    <location>
        <begin position="525"/>
        <end position="550"/>
    </location>
</feature>
<dbReference type="AlphaFoldDB" id="A0A3N4KJV4"/>
<gene>
    <name evidence="3" type="ORF">P167DRAFT_537372</name>
</gene>
<feature type="region of interest" description="Disordered" evidence="1">
    <location>
        <begin position="270"/>
        <end position="619"/>
    </location>
</feature>
<proteinExistence type="predicted"/>
<sequence>MLVQQAILPLLLSTAAVSASASSQIPLGEVSVGEKESNPNDTEPDDVSPFVFTSLQGLMRQWQNVFAPTGHTIIPGTIPAHTLLYHARRDMETPPSPEWFAFDIEMSYGIVSPFGDCIMNTYTSTRPIKVLYFDGMSAALGGDGTLDSQNVFLYGKVVDDDWGHRMEGDEHGPGGPEGPGNPGRPGGPLYGEYKRAKELCEWANGLGEGVVEGFVRMNSGFELLWCDFESESIELVSRLNVTVPTSEKVTEVFDFEEDFEEFEEEFEEFEEVSEEFDDSESEYEHHCPPPPPDHCPPPHKHEGDHHHNSPPLDHEGAPPPRGGHRRPPPPDCHHGPPKGDHPPPPKGGHRRPPPGDGHPPPDCHHPPPRGGHGPPRGERPPPPDCHHGPPRGEHPPPPPECHPPPPPRHGKRPPKRECPPPPPLDCHHRPPRGDHPPPDHHGGHGPDRRPPPPHCPHGDHPPHGPPKGNCSHPPPPGCHHPHGPPPKGNCSHPPPPGCHHPHGPPPRRDWKSIIRKFLGRFLPGHGHHGGHGHHSPCKHPHKGKHPHPPCHRPPPGGHHPPPGHGRDRPGCHHPPPHHCHPPPPHHCPPPDGDKPPPDHPPPYYGEPPNGSHPHHPPGRLSPFAIESRWEWVRSATWHYTSPEDRVKLDYCRMTSYYNVSHPSGVKRSHRLTAITPEQAEVVKKEVVNNLLNENVYCTGIDWREVADGIARRYLERVMALRELLRMRPTPETAKRVRGLSHAIVMPFLKVSDESTEAAMERCVKEYTGRIDLSRIGNSERMLVGAVEDVMQGICKLAFGVYKDFSGPIDKEIVVNARESIEELVAWVDWAGWHRCEESCGWNEVCAVPLWPILGTPWGKSVDDELLTRPRCVSIEFMETGNGGWGPGRPRD</sequence>
<dbReference type="PANTHER" id="PTHR35204">
    <property type="entry name" value="YALI0A21131P"/>
    <property type="match status" value="1"/>
</dbReference>
<dbReference type="EMBL" id="ML119140">
    <property type="protein sequence ID" value="RPB10844.1"/>
    <property type="molecule type" value="Genomic_DNA"/>
</dbReference>
<feature type="compositionally biased region" description="Acidic residues" evidence="1">
    <location>
        <begin position="270"/>
        <end position="281"/>
    </location>
</feature>
<organism evidence="3 4">
    <name type="scientific">Morchella conica CCBAS932</name>
    <dbReference type="NCBI Taxonomy" id="1392247"/>
    <lineage>
        <taxon>Eukaryota</taxon>
        <taxon>Fungi</taxon>
        <taxon>Dikarya</taxon>
        <taxon>Ascomycota</taxon>
        <taxon>Pezizomycotina</taxon>
        <taxon>Pezizomycetes</taxon>
        <taxon>Pezizales</taxon>
        <taxon>Morchellaceae</taxon>
        <taxon>Morchella</taxon>
    </lineage>
</organism>
<dbReference type="STRING" id="1392247.A0A3N4KJV4"/>
<evidence type="ECO:0000313" key="3">
    <source>
        <dbReference type="EMBL" id="RPB10844.1"/>
    </source>
</evidence>
<dbReference type="InterPro" id="IPR038921">
    <property type="entry name" value="YOR389W-like"/>
</dbReference>
<reference evidence="3 4" key="1">
    <citation type="journal article" date="2018" name="Nat. Ecol. Evol.">
        <title>Pezizomycetes genomes reveal the molecular basis of ectomycorrhizal truffle lifestyle.</title>
        <authorList>
            <person name="Murat C."/>
            <person name="Payen T."/>
            <person name="Noel B."/>
            <person name="Kuo A."/>
            <person name="Morin E."/>
            <person name="Chen J."/>
            <person name="Kohler A."/>
            <person name="Krizsan K."/>
            <person name="Balestrini R."/>
            <person name="Da Silva C."/>
            <person name="Montanini B."/>
            <person name="Hainaut M."/>
            <person name="Levati E."/>
            <person name="Barry K.W."/>
            <person name="Belfiori B."/>
            <person name="Cichocki N."/>
            <person name="Clum A."/>
            <person name="Dockter R.B."/>
            <person name="Fauchery L."/>
            <person name="Guy J."/>
            <person name="Iotti M."/>
            <person name="Le Tacon F."/>
            <person name="Lindquist E.A."/>
            <person name="Lipzen A."/>
            <person name="Malagnac F."/>
            <person name="Mello A."/>
            <person name="Molinier V."/>
            <person name="Miyauchi S."/>
            <person name="Poulain J."/>
            <person name="Riccioni C."/>
            <person name="Rubini A."/>
            <person name="Sitrit Y."/>
            <person name="Splivallo R."/>
            <person name="Traeger S."/>
            <person name="Wang M."/>
            <person name="Zifcakova L."/>
            <person name="Wipf D."/>
            <person name="Zambonelli A."/>
            <person name="Paolocci F."/>
            <person name="Nowrousian M."/>
            <person name="Ottonello S."/>
            <person name="Baldrian P."/>
            <person name="Spatafora J.W."/>
            <person name="Henrissat B."/>
            <person name="Nagy L.G."/>
            <person name="Aury J.M."/>
            <person name="Wincker P."/>
            <person name="Grigoriev I.V."/>
            <person name="Bonfante P."/>
            <person name="Martin F.M."/>
        </authorList>
    </citation>
    <scope>NUCLEOTIDE SEQUENCE [LARGE SCALE GENOMIC DNA]</scope>
    <source>
        <strain evidence="3 4">CCBAS932</strain>
    </source>
</reference>
<feature type="compositionally biased region" description="Pro residues" evidence="1">
    <location>
        <begin position="472"/>
        <end position="498"/>
    </location>
</feature>
<keyword evidence="2" id="KW-0732">Signal</keyword>
<dbReference type="InParanoid" id="A0A3N4KJV4"/>
<feature type="signal peptide" evidence="2">
    <location>
        <begin position="1"/>
        <end position="21"/>
    </location>
</feature>
<keyword evidence="4" id="KW-1185">Reference proteome</keyword>
<evidence type="ECO:0000313" key="4">
    <source>
        <dbReference type="Proteomes" id="UP000277580"/>
    </source>
</evidence>
<feature type="region of interest" description="Disordered" evidence="1">
    <location>
        <begin position="164"/>
        <end position="188"/>
    </location>
</feature>
<name>A0A3N4KJV4_9PEZI</name>
<feature type="compositionally biased region" description="Pro residues" evidence="1">
    <location>
        <begin position="395"/>
        <end position="407"/>
    </location>
</feature>
<dbReference type="PANTHER" id="PTHR35204:SF1">
    <property type="entry name" value="ENTEROTOXIN"/>
    <property type="match status" value="1"/>
</dbReference>
<feature type="compositionally biased region" description="Basic and acidic residues" evidence="1">
    <location>
        <begin position="331"/>
        <end position="343"/>
    </location>
</feature>
<feature type="compositionally biased region" description="Basic and acidic residues" evidence="1">
    <location>
        <begin position="375"/>
        <end position="394"/>
    </location>
</feature>
<protein>
    <submittedName>
        <fullName evidence="3">Uncharacterized protein</fullName>
    </submittedName>
</protein>